<keyword evidence="7" id="KW-0238">DNA-binding</keyword>
<feature type="compositionally biased region" description="Acidic residues" evidence="12">
    <location>
        <begin position="1"/>
        <end position="14"/>
    </location>
</feature>
<dbReference type="FunFam" id="3.40.50.300:FF:001456">
    <property type="entry name" value="ATP-dependent DNA helicase"/>
    <property type="match status" value="1"/>
</dbReference>
<dbReference type="GO" id="GO:0005654">
    <property type="term" value="C:nucleoplasm"/>
    <property type="evidence" value="ECO:0007669"/>
    <property type="project" value="TreeGrafter"/>
</dbReference>
<reference evidence="16" key="1">
    <citation type="submission" date="2018-04" db="EMBL/GenBank/DDBJ databases">
        <authorList>
            <person name="Go L.Y."/>
            <person name="Mitchell J.A."/>
        </authorList>
    </citation>
    <scope>NUCLEOTIDE SEQUENCE</scope>
    <source>
        <tissue evidence="16">Whole organism</tissue>
    </source>
</reference>
<dbReference type="Pfam" id="PF00570">
    <property type="entry name" value="HRDC"/>
    <property type="match status" value="1"/>
</dbReference>
<evidence type="ECO:0000259" key="15">
    <source>
        <dbReference type="PROSITE" id="PS51194"/>
    </source>
</evidence>
<dbReference type="InterPro" id="IPR036388">
    <property type="entry name" value="WH-like_DNA-bd_sf"/>
</dbReference>
<feature type="compositionally biased region" description="Low complexity" evidence="12">
    <location>
        <begin position="798"/>
        <end position="807"/>
    </location>
</feature>
<evidence type="ECO:0000256" key="12">
    <source>
        <dbReference type="SAM" id="MobiDB-lite"/>
    </source>
</evidence>
<feature type="domain" description="Helicase C-terminal" evidence="15">
    <location>
        <begin position="254"/>
        <end position="404"/>
    </location>
</feature>
<dbReference type="GO" id="GO:0005694">
    <property type="term" value="C:chromosome"/>
    <property type="evidence" value="ECO:0007669"/>
    <property type="project" value="TreeGrafter"/>
</dbReference>
<dbReference type="GO" id="GO:0003677">
    <property type="term" value="F:DNA binding"/>
    <property type="evidence" value="ECO:0007669"/>
    <property type="project" value="UniProtKB-KW"/>
</dbReference>
<feature type="region of interest" description="Disordered" evidence="12">
    <location>
        <begin position="1"/>
        <end position="37"/>
    </location>
</feature>
<evidence type="ECO:0000256" key="2">
    <source>
        <dbReference type="ARBA" id="ARBA00005446"/>
    </source>
</evidence>
<dbReference type="GO" id="GO:0000724">
    <property type="term" value="P:double-strand break repair via homologous recombination"/>
    <property type="evidence" value="ECO:0007669"/>
    <property type="project" value="TreeGrafter"/>
</dbReference>
<dbReference type="SUPFAM" id="SSF46785">
    <property type="entry name" value="Winged helix' DNA-binding domain"/>
    <property type="match status" value="1"/>
</dbReference>
<keyword evidence="3 11" id="KW-0547">Nucleotide-binding</keyword>
<dbReference type="InterPro" id="IPR004589">
    <property type="entry name" value="DNA_helicase_ATP-dep_RecQ"/>
</dbReference>
<dbReference type="Pfam" id="PF16124">
    <property type="entry name" value="RecQ_Zn_bind"/>
    <property type="match status" value="1"/>
</dbReference>
<feature type="compositionally biased region" description="Polar residues" evidence="12">
    <location>
        <begin position="694"/>
        <end position="705"/>
    </location>
</feature>
<evidence type="ECO:0000256" key="5">
    <source>
        <dbReference type="ARBA" id="ARBA00022806"/>
    </source>
</evidence>
<dbReference type="CDD" id="cd18794">
    <property type="entry name" value="SF2_C_RecQ"/>
    <property type="match status" value="1"/>
</dbReference>
<dbReference type="Gene3D" id="3.40.50.300">
    <property type="entry name" value="P-loop containing nucleotide triphosphate hydrolases"/>
    <property type="match status" value="2"/>
</dbReference>
<dbReference type="SMART" id="SM00487">
    <property type="entry name" value="DEXDc"/>
    <property type="match status" value="1"/>
</dbReference>
<dbReference type="PROSITE" id="PS51192">
    <property type="entry name" value="HELICASE_ATP_BIND_1"/>
    <property type="match status" value="1"/>
</dbReference>
<comment type="catalytic activity">
    <reaction evidence="9 11">
        <text>Couples ATP hydrolysis with the unwinding of duplex DNA by translocating in the 3'-5' direction.</text>
        <dbReference type="EC" id="5.6.2.4"/>
    </reaction>
</comment>
<comment type="cofactor">
    <cofactor evidence="1">
        <name>Zn(2+)</name>
        <dbReference type="ChEBI" id="CHEBI:29105"/>
    </cofactor>
</comment>
<protein>
    <recommendedName>
        <fullName evidence="11">ATP-dependent DNA helicase</fullName>
        <ecNumber evidence="11">5.6.2.4</ecNumber>
    </recommendedName>
</protein>
<keyword evidence="4 11" id="KW-0378">Hydrolase</keyword>
<dbReference type="Gene3D" id="1.10.150.80">
    <property type="entry name" value="HRDC domain"/>
    <property type="match status" value="1"/>
</dbReference>
<dbReference type="EC" id="5.6.2.4" evidence="11"/>
<dbReference type="InterPro" id="IPR032284">
    <property type="entry name" value="RecQ_Zn-bd"/>
</dbReference>
<evidence type="ECO:0000256" key="4">
    <source>
        <dbReference type="ARBA" id="ARBA00022801"/>
    </source>
</evidence>
<dbReference type="InterPro" id="IPR002121">
    <property type="entry name" value="HRDC_dom"/>
</dbReference>
<proteinExistence type="inferred from homology"/>
<dbReference type="GO" id="GO:0005524">
    <property type="term" value="F:ATP binding"/>
    <property type="evidence" value="ECO:0007669"/>
    <property type="project" value="UniProtKB-KW"/>
</dbReference>
<dbReference type="Pfam" id="PF09382">
    <property type="entry name" value="RQC"/>
    <property type="match status" value="1"/>
</dbReference>
<feature type="domain" description="Helicase ATP-binding" evidence="14">
    <location>
        <begin position="61"/>
        <end position="228"/>
    </location>
</feature>
<dbReference type="GO" id="GO:0005737">
    <property type="term" value="C:cytoplasm"/>
    <property type="evidence" value="ECO:0007669"/>
    <property type="project" value="TreeGrafter"/>
</dbReference>
<keyword evidence="11" id="KW-0539">Nucleus</keyword>
<accession>A0A336LU24</accession>
<dbReference type="SUPFAM" id="SSF47819">
    <property type="entry name" value="HRDC-like"/>
    <property type="match status" value="1"/>
</dbReference>
<evidence type="ECO:0000256" key="7">
    <source>
        <dbReference type="ARBA" id="ARBA00023125"/>
    </source>
</evidence>
<evidence type="ECO:0000256" key="11">
    <source>
        <dbReference type="RuleBase" id="RU364117"/>
    </source>
</evidence>
<dbReference type="EMBL" id="UFQT01000111">
    <property type="protein sequence ID" value="SSX20183.1"/>
    <property type="molecule type" value="Genomic_DNA"/>
</dbReference>
<evidence type="ECO:0000313" key="16">
    <source>
        <dbReference type="EMBL" id="SSW99803.1"/>
    </source>
</evidence>
<evidence type="ECO:0000256" key="10">
    <source>
        <dbReference type="ARBA" id="ARBA00049360"/>
    </source>
</evidence>
<evidence type="ECO:0000259" key="13">
    <source>
        <dbReference type="PROSITE" id="PS50967"/>
    </source>
</evidence>
<name>A0A336LU24_CULSO</name>
<comment type="catalytic activity">
    <reaction evidence="10 11">
        <text>ATP + H2O = ADP + phosphate + H(+)</text>
        <dbReference type="Rhea" id="RHEA:13065"/>
        <dbReference type="ChEBI" id="CHEBI:15377"/>
        <dbReference type="ChEBI" id="CHEBI:15378"/>
        <dbReference type="ChEBI" id="CHEBI:30616"/>
        <dbReference type="ChEBI" id="CHEBI:43474"/>
        <dbReference type="ChEBI" id="CHEBI:456216"/>
    </reaction>
</comment>
<feature type="compositionally biased region" description="Polar residues" evidence="12">
    <location>
        <begin position="26"/>
        <end position="37"/>
    </location>
</feature>
<dbReference type="InterPro" id="IPR018982">
    <property type="entry name" value="RQC_domain"/>
</dbReference>
<evidence type="ECO:0000256" key="1">
    <source>
        <dbReference type="ARBA" id="ARBA00001947"/>
    </source>
</evidence>
<feature type="region of interest" description="Disordered" evidence="12">
    <location>
        <begin position="689"/>
        <end position="718"/>
    </location>
</feature>
<comment type="similarity">
    <text evidence="2 11">Belongs to the helicase family. RecQ subfamily.</text>
</comment>
<dbReference type="SUPFAM" id="SSF52540">
    <property type="entry name" value="P-loop containing nucleoside triphosphate hydrolases"/>
    <property type="match status" value="1"/>
</dbReference>
<evidence type="ECO:0000256" key="3">
    <source>
        <dbReference type="ARBA" id="ARBA00022741"/>
    </source>
</evidence>
<dbReference type="SMART" id="SM00490">
    <property type="entry name" value="HELICc"/>
    <property type="match status" value="1"/>
</dbReference>
<dbReference type="PROSITE" id="PS50967">
    <property type="entry name" value="HRDC"/>
    <property type="match status" value="1"/>
</dbReference>
<dbReference type="SMART" id="SM00956">
    <property type="entry name" value="RQC"/>
    <property type="match status" value="1"/>
</dbReference>
<evidence type="ECO:0000313" key="17">
    <source>
        <dbReference type="EMBL" id="SSX20183.1"/>
    </source>
</evidence>
<comment type="subcellular location">
    <subcellularLocation>
        <location evidence="11">Nucleus</location>
    </subcellularLocation>
</comment>
<evidence type="ECO:0000256" key="6">
    <source>
        <dbReference type="ARBA" id="ARBA00022840"/>
    </source>
</evidence>
<evidence type="ECO:0000256" key="8">
    <source>
        <dbReference type="ARBA" id="ARBA00023235"/>
    </source>
</evidence>
<dbReference type="Pfam" id="PF00271">
    <property type="entry name" value="Helicase_C"/>
    <property type="match status" value="1"/>
</dbReference>
<keyword evidence="6 11" id="KW-0067">ATP-binding</keyword>
<evidence type="ECO:0000256" key="9">
    <source>
        <dbReference type="ARBA" id="ARBA00034617"/>
    </source>
</evidence>
<dbReference type="GO" id="GO:0006260">
    <property type="term" value="P:DNA replication"/>
    <property type="evidence" value="ECO:0007669"/>
    <property type="project" value="InterPro"/>
</dbReference>
<dbReference type="InterPro" id="IPR036390">
    <property type="entry name" value="WH_DNA-bd_sf"/>
</dbReference>
<dbReference type="PANTHER" id="PTHR13710:SF120">
    <property type="entry name" value="BIFUNCTIONAL 3'-5' EXONUCLEASE_ATP-DEPENDENT HELICASE WRN"/>
    <property type="match status" value="1"/>
</dbReference>
<dbReference type="GO" id="GO:0009378">
    <property type="term" value="F:four-way junction helicase activity"/>
    <property type="evidence" value="ECO:0007669"/>
    <property type="project" value="TreeGrafter"/>
</dbReference>
<feature type="domain" description="HRDC" evidence="13">
    <location>
        <begin position="608"/>
        <end position="690"/>
    </location>
</feature>
<dbReference type="AlphaFoldDB" id="A0A336LU24"/>
<dbReference type="GO" id="GO:0043138">
    <property type="term" value="F:3'-5' DNA helicase activity"/>
    <property type="evidence" value="ECO:0007669"/>
    <property type="project" value="UniProtKB-EC"/>
</dbReference>
<dbReference type="Pfam" id="PF00270">
    <property type="entry name" value="DEAD"/>
    <property type="match status" value="1"/>
</dbReference>
<dbReference type="VEuPathDB" id="VectorBase:CSON000736"/>
<keyword evidence="8" id="KW-0413">Isomerase</keyword>
<dbReference type="InterPro" id="IPR014001">
    <property type="entry name" value="Helicase_ATP-bd"/>
</dbReference>
<dbReference type="SMART" id="SM00341">
    <property type="entry name" value="HRDC"/>
    <property type="match status" value="1"/>
</dbReference>
<dbReference type="PANTHER" id="PTHR13710">
    <property type="entry name" value="DNA HELICASE RECQ FAMILY MEMBER"/>
    <property type="match status" value="1"/>
</dbReference>
<organism evidence="17">
    <name type="scientific">Culicoides sonorensis</name>
    <name type="common">Biting midge</name>
    <dbReference type="NCBI Taxonomy" id="179676"/>
    <lineage>
        <taxon>Eukaryota</taxon>
        <taxon>Metazoa</taxon>
        <taxon>Ecdysozoa</taxon>
        <taxon>Arthropoda</taxon>
        <taxon>Hexapoda</taxon>
        <taxon>Insecta</taxon>
        <taxon>Pterygota</taxon>
        <taxon>Neoptera</taxon>
        <taxon>Endopterygota</taxon>
        <taxon>Diptera</taxon>
        <taxon>Nematocera</taxon>
        <taxon>Chironomoidea</taxon>
        <taxon>Ceratopogonidae</taxon>
        <taxon>Ceratopogoninae</taxon>
        <taxon>Culicoides</taxon>
        <taxon>Monoculicoides</taxon>
    </lineage>
</organism>
<dbReference type="InterPro" id="IPR011545">
    <property type="entry name" value="DEAD/DEAH_box_helicase_dom"/>
</dbReference>
<dbReference type="PROSITE" id="PS51194">
    <property type="entry name" value="HELICASE_CTER"/>
    <property type="match status" value="1"/>
</dbReference>
<feature type="region of interest" description="Disordered" evidence="12">
    <location>
        <begin position="787"/>
        <end position="807"/>
    </location>
</feature>
<dbReference type="InterPro" id="IPR001650">
    <property type="entry name" value="Helicase_C-like"/>
</dbReference>
<sequence length="837" mass="95061">MDPFEDDDMDDIDFSEIPTGPPQDHMTVTKSQSNGPSQPYLDILKKYFGHDSFRPMQWRIIESVISGRDNFAVMATGYGKSLCFQYPAIFMEGVAIVVSPLISLMEDQVLALTVSNIPACFLGSAQSDRQVLFDVFEKKYRIVYVTPEYITGDSGDQLLERLGEDLKLVAIDEAHCVSQWGHDFRPAYRKLNTLRRKIPGVPLLAVTATATISVRDDIIKILQLRNPLMSCSGFDRPNLEFHVHLKSEHGPWTDLRNHVRGNLLGSIIIYCLTRKQTEEIAGILQSYGVKCEAYHAGLSVKQRRSVHEKFVRDQVQIICATIAFGMGIDKPDVRMVIHYGASKDIESYYQEVGRAGRDGQPAKCIMYYNRGDFATHNNLRELSHMSSECKKNLEKLSEKMWDYLNTRDCRRLFILRYFERNDVKCDKRKNCCDNCDRNMKPFKDCDNYQGIDSEGLYDFSSDAAKLMKLVQLYKGQKGLNASVLALRGSKAQSVPEYVQKHELYGTGKDKPEQWWKSLALLLEREGMLKKESINFGGNTKFRIPMQRTFVTPKGLNWLQSKSTSLKLTPTTEMFSMLKPKVVLTSQPSSSNQISAPSTSGSFNQNNNMKLKQEIIQALLQKRSEIATIRDCMPHMIASNSALYKMADLKPLNLDEFRAAKLDGFNEAKIVAFGPKFLKVIQQKLNYLPSKENETPYNNKTENSEPVTPKNPKKDMKQGIKTPEQMMLDDGEDDLLLAGAAEIESKINKVSNQNVEESSVPENDCFDDDDESLNLQLVENLERIEREAGIESLPKSQPDSLSSRRSSNIDLNQFEAKKQKVKNFCPVKYESDKFCQDG</sequence>
<dbReference type="GO" id="GO:0016787">
    <property type="term" value="F:hydrolase activity"/>
    <property type="evidence" value="ECO:0007669"/>
    <property type="project" value="UniProtKB-KW"/>
</dbReference>
<dbReference type="InterPro" id="IPR044876">
    <property type="entry name" value="HRDC_dom_sf"/>
</dbReference>
<dbReference type="NCBIfam" id="TIGR00614">
    <property type="entry name" value="recQ_fam"/>
    <property type="match status" value="1"/>
</dbReference>
<dbReference type="Gene3D" id="1.10.10.10">
    <property type="entry name" value="Winged helix-like DNA-binding domain superfamily/Winged helix DNA-binding domain"/>
    <property type="match status" value="1"/>
</dbReference>
<dbReference type="GO" id="GO:0000723">
    <property type="term" value="P:telomere maintenance"/>
    <property type="evidence" value="ECO:0007669"/>
    <property type="project" value="TreeGrafter"/>
</dbReference>
<dbReference type="FunFam" id="3.40.50.300:FF:001389">
    <property type="entry name" value="ATP-dependent DNA helicase RecQ"/>
    <property type="match status" value="1"/>
</dbReference>
<dbReference type="OMA" id="HVRQQWM"/>
<keyword evidence="5 11" id="KW-0347">Helicase</keyword>
<dbReference type="InterPro" id="IPR027417">
    <property type="entry name" value="P-loop_NTPase"/>
</dbReference>
<dbReference type="InterPro" id="IPR010997">
    <property type="entry name" value="HRDC-like_sf"/>
</dbReference>
<evidence type="ECO:0000259" key="14">
    <source>
        <dbReference type="PROSITE" id="PS51192"/>
    </source>
</evidence>
<gene>
    <name evidence="17" type="primary">CSON000736</name>
</gene>
<reference evidence="17" key="2">
    <citation type="submission" date="2018-07" db="EMBL/GenBank/DDBJ databases">
        <authorList>
            <person name="Quirk P.G."/>
            <person name="Krulwich T.A."/>
        </authorList>
    </citation>
    <scope>NUCLEOTIDE SEQUENCE</scope>
</reference>
<dbReference type="EMBL" id="UFQS01000111">
    <property type="protein sequence ID" value="SSW99803.1"/>
    <property type="molecule type" value="Genomic_DNA"/>
</dbReference>